<dbReference type="InterPro" id="IPR013783">
    <property type="entry name" value="Ig-like_fold"/>
</dbReference>
<dbReference type="SMART" id="SM00710">
    <property type="entry name" value="PbH1"/>
    <property type="match status" value="14"/>
</dbReference>
<dbReference type="SMART" id="SM00736">
    <property type="entry name" value="CADG"/>
    <property type="match status" value="1"/>
</dbReference>
<name>A0A2S6HGG1_9GAMM</name>
<dbReference type="PROSITE" id="PS00330">
    <property type="entry name" value="HEMOLYSIN_CALCIUM"/>
    <property type="match status" value="18"/>
</dbReference>
<dbReference type="InterPro" id="IPR018511">
    <property type="entry name" value="Hemolysin-typ_Ca-bd_CS"/>
</dbReference>
<feature type="domain" description="Dystroglycan-type cadherin-like" evidence="4">
    <location>
        <begin position="3944"/>
        <end position="4051"/>
    </location>
</feature>
<gene>
    <name evidence="5" type="ORF">B0F87_103143</name>
</gene>
<dbReference type="InterPro" id="IPR015919">
    <property type="entry name" value="Cadherin-like_sf"/>
</dbReference>
<dbReference type="PANTHER" id="PTHR38340:SF1">
    <property type="entry name" value="S-LAYER PROTEIN"/>
    <property type="match status" value="1"/>
</dbReference>
<dbReference type="InterPro" id="IPR006626">
    <property type="entry name" value="PbH1"/>
</dbReference>
<accession>A0A2S6HGG1</accession>
<evidence type="ECO:0000256" key="3">
    <source>
        <dbReference type="ARBA" id="ARBA00022837"/>
    </source>
</evidence>
<dbReference type="RefSeq" id="WP_219821263.1">
    <property type="nucleotide sequence ID" value="NZ_PTIZ01000003.1"/>
</dbReference>
<keyword evidence="2" id="KW-0964">Secreted</keyword>
<dbReference type="Pfam" id="PF17803">
    <property type="entry name" value="Cadherin_4"/>
    <property type="match status" value="4"/>
</dbReference>
<dbReference type="NCBIfam" id="TIGR01965">
    <property type="entry name" value="VCBS_repeat"/>
    <property type="match status" value="4"/>
</dbReference>
<dbReference type="SUPFAM" id="SSF49313">
    <property type="entry name" value="Cadherin-like"/>
    <property type="match status" value="1"/>
</dbReference>
<dbReference type="InterPro" id="IPR006644">
    <property type="entry name" value="Cadg"/>
</dbReference>
<organism evidence="5 6">
    <name type="scientific">Methylobacter tundripaludum</name>
    <dbReference type="NCBI Taxonomy" id="173365"/>
    <lineage>
        <taxon>Bacteria</taxon>
        <taxon>Pseudomonadati</taxon>
        <taxon>Pseudomonadota</taxon>
        <taxon>Gammaproteobacteria</taxon>
        <taxon>Methylococcales</taxon>
        <taxon>Methylococcaceae</taxon>
        <taxon>Methylobacter</taxon>
    </lineage>
</organism>
<evidence type="ECO:0000256" key="2">
    <source>
        <dbReference type="ARBA" id="ARBA00022525"/>
    </source>
</evidence>
<dbReference type="Proteomes" id="UP000240010">
    <property type="component" value="Unassembled WGS sequence"/>
</dbReference>
<dbReference type="Gene3D" id="2.150.10.10">
    <property type="entry name" value="Serralysin-like metalloprotease, C-terminal"/>
    <property type="match status" value="19"/>
</dbReference>
<dbReference type="PANTHER" id="PTHR38340">
    <property type="entry name" value="S-LAYER PROTEIN"/>
    <property type="match status" value="1"/>
</dbReference>
<dbReference type="GO" id="GO:0005509">
    <property type="term" value="F:calcium ion binding"/>
    <property type="evidence" value="ECO:0007669"/>
    <property type="project" value="InterPro"/>
</dbReference>
<dbReference type="GO" id="GO:0005576">
    <property type="term" value="C:extracellular region"/>
    <property type="evidence" value="ECO:0007669"/>
    <property type="project" value="UniProtKB-SubCell"/>
</dbReference>
<keyword evidence="3" id="KW-0106">Calcium</keyword>
<dbReference type="InterPro" id="IPR011049">
    <property type="entry name" value="Serralysin-like_metalloprot_C"/>
</dbReference>
<comment type="caution">
    <text evidence="5">The sequence shown here is derived from an EMBL/GenBank/DDBJ whole genome shotgun (WGS) entry which is preliminary data.</text>
</comment>
<dbReference type="InterPro" id="IPR040853">
    <property type="entry name" value="RapA2_cadherin-like"/>
</dbReference>
<evidence type="ECO:0000259" key="4">
    <source>
        <dbReference type="SMART" id="SM00736"/>
    </source>
</evidence>
<dbReference type="Pfam" id="PF06594">
    <property type="entry name" value="HCBP_related"/>
    <property type="match status" value="2"/>
</dbReference>
<proteinExistence type="predicted"/>
<dbReference type="EMBL" id="PTIZ01000003">
    <property type="protein sequence ID" value="PPK76536.1"/>
    <property type="molecule type" value="Genomic_DNA"/>
</dbReference>
<dbReference type="GO" id="GO:0016020">
    <property type="term" value="C:membrane"/>
    <property type="evidence" value="ECO:0007669"/>
    <property type="project" value="InterPro"/>
</dbReference>
<dbReference type="InterPro" id="IPR050557">
    <property type="entry name" value="RTX_toxin/Mannuronan_C5-epim"/>
</dbReference>
<dbReference type="InterPro" id="IPR001343">
    <property type="entry name" value="Hemolysn_Ca-bd"/>
</dbReference>
<reference evidence="5 6" key="1">
    <citation type="submission" date="2018-02" db="EMBL/GenBank/DDBJ databases">
        <title>Subsurface microbial communities from deep shales in Ohio and West Virginia, USA.</title>
        <authorList>
            <person name="Wrighton K."/>
        </authorList>
    </citation>
    <scope>NUCLEOTIDE SEQUENCE [LARGE SCALE GENOMIC DNA]</scope>
    <source>
        <strain evidence="5 6">OWC-DMM</strain>
    </source>
</reference>
<comment type="subcellular location">
    <subcellularLocation>
        <location evidence="1">Secreted</location>
    </subcellularLocation>
</comment>
<evidence type="ECO:0000313" key="5">
    <source>
        <dbReference type="EMBL" id="PPK76536.1"/>
    </source>
</evidence>
<protein>
    <submittedName>
        <fullName evidence="5">VCBS repeat-containing protein</fullName>
    </submittedName>
</protein>
<dbReference type="InterPro" id="IPR010566">
    <property type="entry name" value="Haemolys_ca-bd"/>
</dbReference>
<dbReference type="InterPro" id="IPR010221">
    <property type="entry name" value="VCBS_dom"/>
</dbReference>
<dbReference type="Pfam" id="PF00353">
    <property type="entry name" value="HemolysinCabind"/>
    <property type="match status" value="32"/>
</dbReference>
<evidence type="ECO:0000313" key="6">
    <source>
        <dbReference type="Proteomes" id="UP000240010"/>
    </source>
</evidence>
<evidence type="ECO:0000256" key="1">
    <source>
        <dbReference type="ARBA" id="ARBA00004613"/>
    </source>
</evidence>
<dbReference type="PRINTS" id="PR00313">
    <property type="entry name" value="CABNDNGRPT"/>
</dbReference>
<dbReference type="SUPFAM" id="SSF51120">
    <property type="entry name" value="beta-Roll"/>
    <property type="match status" value="23"/>
</dbReference>
<sequence>MAYFEIPGVGFIANQLIGEDVKDALSAQVVSGLEKLDAGDELGATADFSEVVAVVITGVVATAIMAGDKAAISGLTPVFQSLASNKGFVANTLEKIGYQSPLPSWLGYNLSPVQVQKLGNWGTSTATGYGAAWWASKVIDVFNDLHLGIKIYDLLHPDGINNIISDLFTAAQNFIQKSDPLTLDLDGDGIETVPPSSTNPILFDHDGDGVKSGTGWIKPDDGFLVLDRNGNGSIDDGTELFGDSTPLLDAAGNVTGKAADGFDALAQQDSNGDGVVNSSDANFADLRVWQDLNQDGISQANELKTLDELGIAGINVGKTEHSKVLPGGNEIADLGTYTRTDGTTGGTGAASGLADVNLADDTFHREFTDHLDTSAVADLPDMQGSGAVRDLREAASQSPELAATLAQLGANTTREQLKAAIGVILQQWADSANFSDSFETADAQNKDLFFIPPGASALDAYNARYAGLLGAYSGINNGSPSGLSLTNDIQNKYDNIRVQQDGIERLLKTLEAFNGRDFAPIASNSGSTTLAAFSTSAPAGGSGSGFGLDIDTPVMYNMQQARLNLLNQSYNSLAASVYDSLILQTRLKPYLDSISLTITDGGIGLDFSAFDSLLASQHSGNANTAVGDLLELRRLMGDKLEAAGWDGLALLADWAVTDASDPAVLSTLAEFGYSGGIHTDAAGQVSGGNANDIVAGQVYDPVTGSGQALVGNGGNDLLLGGAGNDSLSGGTGNDLLHGGAGNDTYRFNLGDGADTIIEMSGDTGIDAIVFGSGILAGDLDISRDGDNLVFAHINGKDRLVIANWFNGLADAQRFDNITFADGAVLQLEALQLGSSGNDTLIGTSNSDILMGGGGDDILISDGNDWLNGGSGADSMTGSIGDDIYVVDNAGDTVIELEGEGIDTVDARASYTLAANVENLRLVGAASLSGTGNELDNVITGNAADNALYGMDGNDTLIGNAGNDTLDGGAGNDIMLGGTGNDTYVVDSLTDTVTEQAGQGTDAVLAPFDYTLGANVENLTLTGTAISGTGNELDNTIIGNSNDNNLTGLAGNDTLDGGAGMDVMQGGMGDDTYIIDNISDVVVEGASEGVDLVKSGITYTLTDNVENLSLTGTASIDGTGNALDNSITGNDAANTLIGLEGNDTLDGKGGMDTLIGGTGNDTYVVDNSGDVVTENAGEGIDTVQSSINYTLGDNVENLTLTGGSAINGTGNAFDNIIVGNSGNNILNGGVGADSMAGGNGSDTYILDNLGDTIIEYAGQGMDTIIAPFDYTLSGSVENLTLTEGTALTGIGNELDNVLTGNSNDNTLTGLAGNDTLDGGIGSDILIGGTGNDTYVVDSLTDQAVELAGEGVDTVKSNLTWELVDNLDNLTLTGTGTIDGTGNVLDNVIIGNIADNTLTGLEGNDTLDGGAGADVLIGGTGNDTYIVDNSGDAVIENSGEGIDLVKSSIAYTLTDNVENLTLTGTANTNGTGNILDNVIIGNDAANTLSGLEGNDILNGGKGVDTMLGGTGDDTYLVDNTGDIVIEAAGEGTDVVQSGASYVLSENIENLTLSGTTNINGTGNTLDNILTGNSGDNVISGMEGSDTLYGNAGNDKLDGGAGTDTLIGGAGNDIYVVDNTADTVLENAAQGIDSIFASVDYALSDNVENLTLTGADNISATGNMLNNVLNGNTGDNALYGMAGNDALVGDAGNDFLDGGTGTDAMLGGTGNDVYVVDNIGDLVVENAGEGTDTVQSSITYTLANTVENLTLIGNTSINGTGNMSDNVLIGSDGGNILSGLDGNDTLIDGAGNDSLDGGSGADSMAGGTGDDIYIVDNIGDVITENTDAGVDTVQSSVTYTLTDNVENLILTGTDNLDGTGNALDNTITGTSGNNILDGGAGVDTLAGGTGNDTYIVDNSADVVIENAGEGTDSVFASADYVLSDNIENLTLTGAADTNGTGNALDNIITGSSGNNALNGMAGNDTLDGGVGTDTMSGGTGNDTYYVDDTSDAIVENLGEGTDNVLASATYTLSDNIENLTLTGTAAIDGSGNSLNNTLTGNSAANVLDGGAGADIMTGGAGNDTYIVDNTGDKTVEALNAGTDTVLSSVSYTLASNVENLTLTGTANIDAIGNELNNILIGNTGNNRLYGLAGNDSLSDDLGNDLLDGGVGADSMAGGSGDDVYVVDNAGDVVTENIDEGVDTVQSSISYTLGANIENLTLTGGSAINGTGNELDNVIVGNAAANVLNGGLGADSMSGGAGNDTYVVDNIGDIVTEGLNAGTDLVQSSITYTLTDNVENLTLTGADIIDGTGNALNNIITGNAAANVLDGGAGADTLYAGAGDDSLIGGDGNDALYGEAGNDQLQGNAGNDTLDGGLGADTMQGGLNNDTYVVDNIGDLVIENLNEGIDLVQSSITYTLTDNVENLTLTGTANIDGTGNALDNIILGNSGNNTLTGLEGNDTLNGGAGADTMLGGVGDDTYVVDNAGDIVVENLDEGIDLVQSGISYTLTDNVENLTLTGTASINGTGNVLDNVIVGNAGNNVLSGLAGNDTLTGNAGNDTLDGGLDADSMTGGAGNDTYVVDNIGDIVTEGLNAGTDLVQSGITYTLTDNVENLTLTGTDVINGKGNTLNNIINGNVAANVLDGGGGADSIYAGAGDDTLLGGTGNDILDGGAGADAMSGGLNDDTYAVDNIGDLVIENLNEGTDLVQSSITYTLTDNVENLTLTGTANIDGTGNALDNIILGNGGSNTLTGLEGNDTLNGGAGADTMLGGIGNDTYVVDNAGDVVTENLGEGIDLVQSSISYTLTDNVENLSLTGTASINGTGNTLDNVIVGNTGNNILSGLDGNDTLTGNAGNDTLDGGSGVDSMTGGTGNDTYVVDNIGDVVTEALNAGTDTVQSSISYTLGVNVENLTLTGIDAINGTGNTLNNTITGNAAANMLDGGAGADSMAGGSGDDTYVVDNTGDVVTEALNAGIDTVQSSITYTLGASVENLTLTGTTAINGTGNALDNTIIGNSAANVLNGDVGADTMVGGAGNDTYIVDNINDVVVEGVNAGTDSVQSSVTYTLFDNVENLTLTGTAAINGTGNALDNVITGNSGVNVLAGMGGNDTYYVDNTADVIVENIGEGTDSVVASATYTLSDNVENLTLTGTAAINATGNAQDNTITGNVAANVLDGGAGADTMAGGAGDDTYVVDNAGDVVTEALNTGTDTVQSSIGYTLGNNLENLVLTGADAINATGNALNNTITGNSGNNLIDGGAGADTMAGGAGDDTYVVDNVGDVVVEAVNAGTDTVLASVSYTLASNIENLDLVGTVNINGTGNALDNFIVGNSGNNTLTGMEGNDTLDGGIGADTMAGGVGDDIYVVDNSADMVVEAANEGVDTVQSTVSYTLSDNVENLTLNGMADINATGNALNNILTGNSGANVLDGGAGVDTLIGGQGNDTLLGGAGNDRYVFNPGDGADTIIDTLGGDILYIGGNLIEANLEGIRDGDNMIVNLFGTTDSITLTNWFVQSEGVNRIEFGDGSSLDRAGIEGLLNRPPVAYADAITVYEDGGVVSVPTAALLENDTDPNANDVISVVAVGASAIGATVQLANGQVQYDIGNRFQELGAGQTVTDSFGYTISDSKGAIASSIVNVTITGVNDAAVTVMDTAAVQEDLNIAATGNVLSNDTDVDQGTVLSVANAGVFNGSYGSLTLLADGSYNYTLDSVSLAVQSLAAGQIVTETFDYQATDGLIATPSTLTVTITGTNDAPVTTVDTAAVQEDLNITATGNVLSNDTDVDQGAVLSVADFGIRAGSYGSLTLLADGSYSYELDNASLAVQSLAAGQTVTETFAYQATDGLIATPSTLTVTITGTNDAPVTTVDTAAVQEDLTLSATGNVLSNDTDVDQGTILSVADAGIFQGNYGQLILNADGSYAYNVDNASDAVQSLGRTAQVSEHFDFTVTDGLTSVASALDVYLQGTNDAPILVAPLADQDFTFNKFFSWQMPSGSFADIDQGDTLDYSATLSDSSPLPDWLNFDPITQTFSGMTPKTVGYLDIKLTATDRVAATGSTVDSLATSDIFRISISHGNEGVGNGQDAVPTGLATNFNDGTGTSTGDPGASSLNNNILQGGSGNNILTDSSGNNLFDGGNGADKLNGGAGNELFIGGAGNDTITTGAGADIIALNRGDGQDTVIASTGADNTISLGGGIGYQDLALSKSGSDLILDTGLSTGSGKAHDQIILKDWFSDTANRSVVNLQVVLDNMTYNPASLDTMVNQQVQNFDFTALAQSFDQALATNPTLAAWNLTDSLLTSHLAGSDTEALGGDLAYQYNLNDSLAGMGIASAQTVISDTNFGTSAQQLHPLEDLQTGTVRLS</sequence>
<dbReference type="Gene3D" id="2.60.40.10">
    <property type="entry name" value="Immunoglobulins"/>
    <property type="match status" value="4"/>
</dbReference>